<dbReference type="EMBL" id="MTKO01000070">
    <property type="protein sequence ID" value="RWX45978.1"/>
    <property type="molecule type" value="Genomic_DNA"/>
</dbReference>
<dbReference type="Proteomes" id="UP000287853">
    <property type="component" value="Unassembled WGS sequence"/>
</dbReference>
<dbReference type="CDD" id="cd05388">
    <property type="entry name" value="CobB_N"/>
    <property type="match status" value="1"/>
</dbReference>
<feature type="active site" description="Nucleophile" evidence="8">
    <location>
        <position position="344"/>
    </location>
</feature>
<evidence type="ECO:0000256" key="3">
    <source>
        <dbReference type="ARBA" id="ARBA00022598"/>
    </source>
</evidence>
<dbReference type="Pfam" id="PF07685">
    <property type="entry name" value="GATase_3"/>
    <property type="match status" value="1"/>
</dbReference>
<dbReference type="HAMAP" id="MF_00027">
    <property type="entry name" value="CobB_CbiA"/>
    <property type="match status" value="1"/>
</dbReference>
<dbReference type="EC" id="6.3.5.11" evidence="8"/>
<keyword evidence="3 8" id="KW-0436">Ligase</keyword>
<keyword evidence="4 8" id="KW-0547">Nucleotide-binding</keyword>
<feature type="domain" description="CobB/CobQ-like glutamine amidotransferase" evidence="10">
    <location>
        <begin position="262"/>
        <end position="448"/>
    </location>
</feature>
<evidence type="ECO:0000259" key="10">
    <source>
        <dbReference type="Pfam" id="PF07685"/>
    </source>
</evidence>
<dbReference type="SUPFAM" id="SSF52540">
    <property type="entry name" value="P-loop containing nucleoside triphosphate hydrolases"/>
    <property type="match status" value="1"/>
</dbReference>
<comment type="domain">
    <text evidence="8">Comprises of two domains. The C-terminal domain contains the binding site for glutamine and catalyzes the hydrolysis of this substrate to glutamate and ammonia. The N-terminal domain is anticipated to bind ATP and cobyrinate and catalyzes the ultimate synthesis of the diamide product. The ammonia produced via the glutaminase domain is probably translocated to the adjacent domain via a molecular tunnel, where it reacts with an activated intermediate.</text>
</comment>
<keyword evidence="12" id="KW-1185">Reference proteome</keyword>
<comment type="similarity">
    <text evidence="8">Belongs to the CobB/CbiA family.</text>
</comment>
<evidence type="ECO:0000256" key="4">
    <source>
        <dbReference type="ARBA" id="ARBA00022741"/>
    </source>
</evidence>
<dbReference type="UniPathway" id="UPA00148">
    <property type="reaction ID" value="UER00231"/>
</dbReference>
<dbReference type="CDD" id="cd03130">
    <property type="entry name" value="GATase1_CobB"/>
    <property type="match status" value="1"/>
</dbReference>
<dbReference type="AlphaFoldDB" id="A0A444IYH1"/>
<dbReference type="GO" id="GO:0009236">
    <property type="term" value="P:cobalamin biosynthetic process"/>
    <property type="evidence" value="ECO:0007669"/>
    <property type="project" value="UniProtKB-UniRule"/>
</dbReference>
<dbReference type="NCBIfam" id="TIGR00379">
    <property type="entry name" value="cobB"/>
    <property type="match status" value="1"/>
</dbReference>
<keyword evidence="7 8" id="KW-0315">Glutamine amidotransferase</keyword>
<evidence type="ECO:0000259" key="9">
    <source>
        <dbReference type="Pfam" id="PF01656"/>
    </source>
</evidence>
<dbReference type="InterPro" id="IPR029062">
    <property type="entry name" value="Class_I_gatase-like"/>
</dbReference>
<proteinExistence type="inferred from homology"/>
<name>A0A444IYH1_9BACT</name>
<evidence type="ECO:0000256" key="6">
    <source>
        <dbReference type="ARBA" id="ARBA00022842"/>
    </source>
</evidence>
<dbReference type="Pfam" id="PF01656">
    <property type="entry name" value="CbiA"/>
    <property type="match status" value="1"/>
</dbReference>
<gene>
    <name evidence="8" type="primary">cbiA</name>
    <name evidence="11" type="ORF">H206_00045</name>
</gene>
<comment type="pathway">
    <text evidence="8">Cofactor biosynthesis; adenosylcobalamin biosynthesis; cob(II)yrinate a,c-diamide from sirohydrochlorin (anaerobic route): step 10/10.</text>
</comment>
<dbReference type="Gene3D" id="3.40.50.880">
    <property type="match status" value="1"/>
</dbReference>
<dbReference type="SUPFAM" id="SSF52317">
    <property type="entry name" value="Class I glutamine amidotransferase-like"/>
    <property type="match status" value="1"/>
</dbReference>
<accession>A0A444IYH1</accession>
<evidence type="ECO:0000256" key="7">
    <source>
        <dbReference type="ARBA" id="ARBA00022962"/>
    </source>
</evidence>
<dbReference type="InterPro" id="IPR004484">
    <property type="entry name" value="CbiA/CobB_synth"/>
</dbReference>
<evidence type="ECO:0000313" key="12">
    <source>
        <dbReference type="Proteomes" id="UP000287853"/>
    </source>
</evidence>
<comment type="function">
    <text evidence="8">Catalyzes the ATP-dependent amidation of the two carboxylate groups at positions a and c of cobyrinate, using either L-glutamine or ammonia as the nitrogen source.</text>
</comment>
<feature type="domain" description="CobQ/CobB/MinD/ParA nucleotide binding" evidence="9">
    <location>
        <begin position="8"/>
        <end position="194"/>
    </location>
</feature>
<reference evidence="11 12" key="1">
    <citation type="submission" date="2017-01" db="EMBL/GenBank/DDBJ databases">
        <title>The cable genome- insights into the physiology and evolution of filamentous bacteria capable of sulfide oxidation via long distance electron transfer.</title>
        <authorList>
            <person name="Schreiber L."/>
            <person name="Bjerg J.T."/>
            <person name="Boggild A."/>
            <person name="Van De Vossenberg J."/>
            <person name="Meysman F."/>
            <person name="Nielsen L.P."/>
            <person name="Schramm A."/>
            <person name="Kjeldsen K.U."/>
        </authorList>
    </citation>
    <scope>NUCLEOTIDE SEQUENCE [LARGE SCALE GENOMIC DNA]</scope>
    <source>
        <strain evidence="11">MCF</strain>
    </source>
</reference>
<keyword evidence="2 8" id="KW-0169">Cobalamin biosynthesis</keyword>
<dbReference type="InterPro" id="IPR027417">
    <property type="entry name" value="P-loop_NTPase"/>
</dbReference>
<comment type="miscellaneous">
    <text evidence="8">The a and c carboxylates of cobyrinate are activated for nucleophilic attack via formation of a phosphorylated intermediate by ATP. CbiA catalyzes first the amidation of the c-carboxylate, and then that of the a-carboxylate.</text>
</comment>
<feature type="site" description="Increases nucleophilicity of active site Cys" evidence="8">
    <location>
        <position position="443"/>
    </location>
</feature>
<dbReference type="PROSITE" id="PS51274">
    <property type="entry name" value="GATASE_COBBQ"/>
    <property type="match status" value="1"/>
</dbReference>
<comment type="catalytic activity">
    <reaction evidence="8">
        <text>cob(II)yrinate + 2 L-glutamine + 2 ATP + 2 H2O = cob(II)yrinate a,c diamide + 2 L-glutamate + 2 ADP + 2 phosphate + 2 H(+)</text>
        <dbReference type="Rhea" id="RHEA:26289"/>
        <dbReference type="ChEBI" id="CHEBI:15377"/>
        <dbReference type="ChEBI" id="CHEBI:15378"/>
        <dbReference type="ChEBI" id="CHEBI:29985"/>
        <dbReference type="ChEBI" id="CHEBI:30616"/>
        <dbReference type="ChEBI" id="CHEBI:43474"/>
        <dbReference type="ChEBI" id="CHEBI:58359"/>
        <dbReference type="ChEBI" id="CHEBI:58537"/>
        <dbReference type="ChEBI" id="CHEBI:58894"/>
        <dbReference type="ChEBI" id="CHEBI:456216"/>
        <dbReference type="EC" id="6.3.5.11"/>
    </reaction>
</comment>
<organism evidence="11 12">
    <name type="scientific">Candidatus Electrothrix aarhusensis</name>
    <dbReference type="NCBI Taxonomy" id="1859131"/>
    <lineage>
        <taxon>Bacteria</taxon>
        <taxon>Pseudomonadati</taxon>
        <taxon>Thermodesulfobacteriota</taxon>
        <taxon>Desulfobulbia</taxon>
        <taxon>Desulfobulbales</taxon>
        <taxon>Desulfobulbaceae</taxon>
        <taxon>Candidatus Electrothrix</taxon>
    </lineage>
</organism>
<evidence type="ECO:0000256" key="5">
    <source>
        <dbReference type="ARBA" id="ARBA00022840"/>
    </source>
</evidence>
<dbReference type="PANTHER" id="PTHR43873:SF1">
    <property type="entry name" value="COBYRINATE A,C-DIAMIDE SYNTHASE"/>
    <property type="match status" value="1"/>
</dbReference>
<comment type="cofactor">
    <cofactor evidence="1 8">
        <name>Mg(2+)</name>
        <dbReference type="ChEBI" id="CHEBI:18420"/>
    </cofactor>
</comment>
<dbReference type="NCBIfam" id="NF002204">
    <property type="entry name" value="PRK01077.1"/>
    <property type="match status" value="1"/>
</dbReference>
<sequence>MTYKRNALIIAGTHSGCGKTTVTLGVMAALKQRGMNVQPFKCGPDFIDPSLHLLMTDQVSRNLDVRMCGSDYVQRLFHSHAPLAGAPPHEAISVIEGVMGLFDGGQGSAATLARLLNLPVILVVDVRSAAESVAAVVKGFESLDPLVHIAGVIFNRVGSERHMQMISDAVSKHCRAKIIGALPRDNTIALPSRHLGLHMGTEIELNRQRLVELMEEHLDLDLLLQRAQQPETGAILILPEIAEPTSPSPPDLTSSAMPKVRLGVARDEAFCFYYQDNFDMLEKEGAKLIFFSPLHDAGLPDGLDGLYLGGGYPELHAETLAANASMRAEIQAFSRSGKPVYAECGGFMYLTEAIVTAEEKQYPMAGVYPVVSRMQQGLRRLGYRQAEILADTILGAAGHHCYGHEFHYSSIDTMPAEIKRGYMLDDGRAEGYIRDNTLAGYVHLHWGRTPEAARHFIQIMNQLKK</sequence>
<evidence type="ECO:0000256" key="1">
    <source>
        <dbReference type="ARBA" id="ARBA00001946"/>
    </source>
</evidence>
<keyword evidence="6 8" id="KW-0460">Magnesium</keyword>
<protein>
    <recommendedName>
        <fullName evidence="8">Cobyrinate a,c-diamide synthase</fullName>
        <ecNumber evidence="8">6.3.5.11</ecNumber>
    </recommendedName>
    <alternativeName>
        <fullName evidence="8">Cobyrinic acid a,c-diamide synthetase</fullName>
    </alternativeName>
</protein>
<dbReference type="PANTHER" id="PTHR43873">
    <property type="entry name" value="COBYRINATE A,C-DIAMIDE SYNTHASE"/>
    <property type="match status" value="1"/>
</dbReference>
<comment type="caution">
    <text evidence="11">The sequence shown here is derived from an EMBL/GenBank/DDBJ whole genome shotgun (WGS) entry which is preliminary data.</text>
</comment>
<dbReference type="InterPro" id="IPR011698">
    <property type="entry name" value="GATase_3"/>
</dbReference>
<keyword evidence="5 8" id="KW-0067">ATP-binding</keyword>
<evidence type="ECO:0000256" key="8">
    <source>
        <dbReference type="HAMAP-Rule" id="MF_00027"/>
    </source>
</evidence>
<dbReference type="GO" id="GO:0042242">
    <property type="term" value="F:cobyrinic acid a,c-diamide synthase activity"/>
    <property type="evidence" value="ECO:0007669"/>
    <property type="project" value="UniProtKB-UniRule"/>
</dbReference>
<dbReference type="InterPro" id="IPR002586">
    <property type="entry name" value="CobQ/CobB/MinD/ParA_Nub-bd_dom"/>
</dbReference>
<evidence type="ECO:0000256" key="2">
    <source>
        <dbReference type="ARBA" id="ARBA00022573"/>
    </source>
</evidence>
<dbReference type="GO" id="GO:0005524">
    <property type="term" value="F:ATP binding"/>
    <property type="evidence" value="ECO:0007669"/>
    <property type="project" value="UniProtKB-UniRule"/>
</dbReference>
<dbReference type="Gene3D" id="3.40.50.300">
    <property type="entry name" value="P-loop containing nucleotide triphosphate hydrolases"/>
    <property type="match status" value="2"/>
</dbReference>
<evidence type="ECO:0000313" key="11">
    <source>
        <dbReference type="EMBL" id="RWX45978.1"/>
    </source>
</evidence>